<gene>
    <name evidence="2" type="ORF">FQA47_010232</name>
</gene>
<sequence>MMLRPGLLPPVFQHHHPAVTISYQAENLNLLAAECAGKEEWKQQQMPPNIPPLTLPQLVDMHLCAVKRCVTVSGGRSMAAVWNIHGGEGEESERRRRVQWKKEGWRESLL</sequence>
<proteinExistence type="predicted"/>
<feature type="region of interest" description="Disordered" evidence="1">
    <location>
        <begin position="87"/>
        <end position="110"/>
    </location>
</feature>
<dbReference type="EMBL" id="WKFB01000118">
    <property type="protein sequence ID" value="KAF6735106.1"/>
    <property type="molecule type" value="Genomic_DNA"/>
</dbReference>
<feature type="compositionally biased region" description="Basic and acidic residues" evidence="1">
    <location>
        <begin position="100"/>
        <end position="110"/>
    </location>
</feature>
<reference evidence="2" key="1">
    <citation type="journal article" name="BMC Genomics">
        <title>Long-read sequencing and de novo genome assembly of marine medaka (Oryzias melastigma).</title>
        <authorList>
            <person name="Liang P."/>
            <person name="Saqib H.S.A."/>
            <person name="Ni X."/>
            <person name="Shen Y."/>
        </authorList>
    </citation>
    <scope>NUCLEOTIDE SEQUENCE</scope>
    <source>
        <strain evidence="2">Bigg-433</strain>
    </source>
</reference>
<organism evidence="2 3">
    <name type="scientific">Oryzias melastigma</name>
    <name type="common">Marine medaka</name>
    <dbReference type="NCBI Taxonomy" id="30732"/>
    <lineage>
        <taxon>Eukaryota</taxon>
        <taxon>Metazoa</taxon>
        <taxon>Chordata</taxon>
        <taxon>Craniata</taxon>
        <taxon>Vertebrata</taxon>
        <taxon>Euteleostomi</taxon>
        <taxon>Actinopterygii</taxon>
        <taxon>Neopterygii</taxon>
        <taxon>Teleostei</taxon>
        <taxon>Neoteleostei</taxon>
        <taxon>Acanthomorphata</taxon>
        <taxon>Ovalentaria</taxon>
        <taxon>Atherinomorphae</taxon>
        <taxon>Beloniformes</taxon>
        <taxon>Adrianichthyidae</taxon>
        <taxon>Oryziinae</taxon>
        <taxon>Oryzias</taxon>
    </lineage>
</organism>
<comment type="caution">
    <text evidence="2">The sequence shown here is derived from an EMBL/GenBank/DDBJ whole genome shotgun (WGS) entry which is preliminary data.</text>
</comment>
<evidence type="ECO:0000256" key="1">
    <source>
        <dbReference type="SAM" id="MobiDB-lite"/>
    </source>
</evidence>
<dbReference type="Proteomes" id="UP000646548">
    <property type="component" value="Unassembled WGS sequence"/>
</dbReference>
<evidence type="ECO:0000313" key="2">
    <source>
        <dbReference type="EMBL" id="KAF6735106.1"/>
    </source>
</evidence>
<evidence type="ECO:0000313" key="3">
    <source>
        <dbReference type="Proteomes" id="UP000646548"/>
    </source>
</evidence>
<protein>
    <submittedName>
        <fullName evidence="2">Uncharacterized protein</fullName>
    </submittedName>
</protein>
<dbReference type="AlphaFoldDB" id="A0A834FJ33"/>
<accession>A0A834FJ33</accession>
<name>A0A834FJ33_ORYME</name>